<accession>M5JSK1</accession>
<name>M5JSK1_9HYPH</name>
<proteinExistence type="predicted"/>
<organism evidence="1 2">
    <name type="scientific">Brucella intermedia M86</name>
    <dbReference type="NCBI Taxonomy" id="1234597"/>
    <lineage>
        <taxon>Bacteria</taxon>
        <taxon>Pseudomonadati</taxon>
        <taxon>Pseudomonadota</taxon>
        <taxon>Alphaproteobacteria</taxon>
        <taxon>Hyphomicrobiales</taxon>
        <taxon>Brucellaceae</taxon>
        <taxon>Brucella/Ochrobactrum group</taxon>
        <taxon>Brucella</taxon>
    </lineage>
</organism>
<dbReference type="EMBL" id="AOGE01000005">
    <property type="protein sequence ID" value="ELT50978.1"/>
    <property type="molecule type" value="Genomic_DNA"/>
</dbReference>
<dbReference type="PATRIC" id="fig|1234597.4.peg.256"/>
<protein>
    <submittedName>
        <fullName evidence="1">Uncharacterized protein</fullName>
    </submittedName>
</protein>
<reference evidence="1 2" key="1">
    <citation type="journal article" date="2013" name="Gut Pathog.">
        <title>Draft genome of Ochrobactrum intermedium strain M86 isolated from non-ulcer dyspeptic individual from India.</title>
        <authorList>
            <person name="Kulkarni G."/>
            <person name="Dhotre D."/>
            <person name="Dharne M."/>
            <person name="Shetty S."/>
            <person name="Chowdhury S."/>
            <person name="Misra V."/>
            <person name="Misra S."/>
            <person name="Patole M."/>
            <person name="Shouche Y."/>
        </authorList>
    </citation>
    <scope>NUCLEOTIDE SEQUENCE [LARGE SCALE GENOMIC DNA]</scope>
    <source>
        <strain evidence="1 2">M86</strain>
    </source>
</reference>
<gene>
    <name evidence="1" type="ORF">D584_01253</name>
</gene>
<comment type="caution">
    <text evidence="1">The sequence shown here is derived from an EMBL/GenBank/DDBJ whole genome shotgun (WGS) entry which is preliminary data.</text>
</comment>
<evidence type="ECO:0000313" key="2">
    <source>
        <dbReference type="Proteomes" id="UP000011971"/>
    </source>
</evidence>
<sequence>MRIPEIQERLIEKSQRYNDPELARLASELGRRSNAGRTPVKSARITPALKQKIRDYKSRNPDASQFEIAAVFNVNQGRVSEALYGKRQ</sequence>
<dbReference type="AlphaFoldDB" id="M5JSK1"/>
<dbReference type="OrthoDB" id="8454759at2"/>
<dbReference type="Proteomes" id="UP000011971">
    <property type="component" value="Unassembled WGS sequence"/>
</dbReference>
<dbReference type="RefSeq" id="WP_006470370.1">
    <property type="nucleotide sequence ID" value="NZ_AOGE01000005.1"/>
</dbReference>
<evidence type="ECO:0000313" key="1">
    <source>
        <dbReference type="EMBL" id="ELT50978.1"/>
    </source>
</evidence>